<keyword evidence="2" id="KW-1185">Reference proteome</keyword>
<name>A0ABS5C1J8_9BACT</name>
<organism evidence="1 2">
    <name type="scientific">Gemmata palustris</name>
    <dbReference type="NCBI Taxonomy" id="2822762"/>
    <lineage>
        <taxon>Bacteria</taxon>
        <taxon>Pseudomonadati</taxon>
        <taxon>Planctomycetota</taxon>
        <taxon>Planctomycetia</taxon>
        <taxon>Gemmatales</taxon>
        <taxon>Gemmataceae</taxon>
        <taxon>Gemmata</taxon>
    </lineage>
</organism>
<dbReference type="EMBL" id="JAGKQQ010000001">
    <property type="protein sequence ID" value="MBP3959867.1"/>
    <property type="molecule type" value="Genomic_DNA"/>
</dbReference>
<sequence>MNRSRLAKLVKRVSELPCPRCRTRRADREHGGDALGPLSAADAAELDRLMQGTWSQCGACGAVTFDLTRMSGADLDRVLAILRPVCSPALRKFL</sequence>
<proteinExistence type="predicted"/>
<dbReference type="Proteomes" id="UP000676565">
    <property type="component" value="Unassembled WGS sequence"/>
</dbReference>
<reference evidence="1 2" key="1">
    <citation type="submission" date="2021-04" db="EMBL/GenBank/DDBJ databases">
        <authorList>
            <person name="Ivanova A."/>
        </authorList>
    </citation>
    <scope>NUCLEOTIDE SEQUENCE [LARGE SCALE GENOMIC DNA]</scope>
    <source>
        <strain evidence="1 2">G18</strain>
    </source>
</reference>
<dbReference type="RefSeq" id="WP_210660715.1">
    <property type="nucleotide sequence ID" value="NZ_JAGKQQ010000001.1"/>
</dbReference>
<comment type="caution">
    <text evidence="1">The sequence shown here is derived from an EMBL/GenBank/DDBJ whole genome shotgun (WGS) entry which is preliminary data.</text>
</comment>
<evidence type="ECO:0000313" key="2">
    <source>
        <dbReference type="Proteomes" id="UP000676565"/>
    </source>
</evidence>
<gene>
    <name evidence="1" type="ORF">J8F10_31855</name>
</gene>
<evidence type="ECO:0008006" key="3">
    <source>
        <dbReference type="Google" id="ProtNLM"/>
    </source>
</evidence>
<evidence type="ECO:0000313" key="1">
    <source>
        <dbReference type="EMBL" id="MBP3959867.1"/>
    </source>
</evidence>
<protein>
    <recommendedName>
        <fullName evidence="3">Transcription factor zinc-finger domain-containing protein</fullName>
    </recommendedName>
</protein>
<accession>A0ABS5C1J8</accession>